<proteinExistence type="predicted"/>
<organism evidence="1">
    <name type="scientific">marine sediment metagenome</name>
    <dbReference type="NCBI Taxonomy" id="412755"/>
    <lineage>
        <taxon>unclassified sequences</taxon>
        <taxon>metagenomes</taxon>
        <taxon>ecological metagenomes</taxon>
    </lineage>
</organism>
<dbReference type="EMBL" id="BART01035008">
    <property type="protein sequence ID" value="GAH10026.1"/>
    <property type="molecule type" value="Genomic_DNA"/>
</dbReference>
<comment type="caution">
    <text evidence="1">The sequence shown here is derived from an EMBL/GenBank/DDBJ whole genome shotgun (WGS) entry which is preliminary data.</text>
</comment>
<sequence length="69" mass="7440">MYQHIFQHTAGGQSNILNAELNLEAALSGPTEDEIEAAQMAVRQAELSSQQALLGRESDTLSLAQSQLN</sequence>
<feature type="non-terminal residue" evidence="1">
    <location>
        <position position="69"/>
    </location>
</feature>
<gene>
    <name evidence="1" type="ORF">S01H4_59640</name>
</gene>
<dbReference type="AlphaFoldDB" id="X1CNN8"/>
<accession>X1CNN8</accession>
<protein>
    <submittedName>
        <fullName evidence="1">Uncharacterized protein</fullName>
    </submittedName>
</protein>
<evidence type="ECO:0000313" key="1">
    <source>
        <dbReference type="EMBL" id="GAH10026.1"/>
    </source>
</evidence>
<name>X1CNN8_9ZZZZ</name>
<reference evidence="1" key="1">
    <citation type="journal article" date="2014" name="Front. Microbiol.">
        <title>High frequency of phylogenetically diverse reductive dehalogenase-homologous genes in deep subseafloor sedimentary metagenomes.</title>
        <authorList>
            <person name="Kawai M."/>
            <person name="Futagami T."/>
            <person name="Toyoda A."/>
            <person name="Takaki Y."/>
            <person name="Nishi S."/>
            <person name="Hori S."/>
            <person name="Arai W."/>
            <person name="Tsubouchi T."/>
            <person name="Morono Y."/>
            <person name="Uchiyama I."/>
            <person name="Ito T."/>
            <person name="Fujiyama A."/>
            <person name="Inagaki F."/>
            <person name="Takami H."/>
        </authorList>
    </citation>
    <scope>NUCLEOTIDE SEQUENCE</scope>
    <source>
        <strain evidence="1">Expedition CK06-06</strain>
    </source>
</reference>